<feature type="domain" description="ZU5" evidence="1">
    <location>
        <begin position="388"/>
        <end position="464"/>
    </location>
</feature>
<dbReference type="OrthoDB" id="6065502at2759"/>
<protein>
    <recommendedName>
        <fullName evidence="1">ZU5 domain-containing protein</fullName>
    </recommendedName>
</protein>
<dbReference type="EMBL" id="MRZV01001010">
    <property type="protein sequence ID" value="PIK41543.1"/>
    <property type="molecule type" value="Genomic_DNA"/>
</dbReference>
<sequence length="486" mass="55069">EITWTEEKSVDSKLDPEKISLDINILSYIFVNLVSQETEQKHIFRIVPFIDGILDAKDDVLITVCFCKDSDEVYKLLLEDYQSKLSLGNYTTFPVDRILNDGRDSPSYIDLMMSSPGDDYHMIKEESTKRVDIDHLCAASRVSHQFRLNRNNDGGTDMVDVELKVSQHEKNQTALILKAKVKNILLSPESQDILFRELHLDLDKYEKLKGDIAKLLDKQHCKQLGMVFGLTPAEKEKVQEAAESGKTLMKILDERELIMPNRMIRLHEGLKGIHFNKVARLVQEYINTSQEKNGKENEGEKDDKKMVKAPEKQVVMSKLESNLSVNFKILIEEGYKRLDVQRALKLSHGKLDLGRRLLLLAKEEHGPHFMPLAASMFMEEKHGGEEVIAGVILRVPAGALHTGRVVSLWVSTEPAIKGPFSNKSLRLTPFVKFGPESLTLHKPVTLIIPHCALTTTNQMGLDVYSGVLQTGLFFFCFVLTAKVKQE</sequence>
<name>A0A2G8K0N6_STIJA</name>
<keyword evidence="3" id="KW-1185">Reference proteome</keyword>
<reference evidence="2 3" key="1">
    <citation type="journal article" date="2017" name="PLoS Biol.">
        <title>The sea cucumber genome provides insights into morphological evolution and visceral regeneration.</title>
        <authorList>
            <person name="Zhang X."/>
            <person name="Sun L."/>
            <person name="Yuan J."/>
            <person name="Sun Y."/>
            <person name="Gao Y."/>
            <person name="Zhang L."/>
            <person name="Li S."/>
            <person name="Dai H."/>
            <person name="Hamel J.F."/>
            <person name="Liu C."/>
            <person name="Yu Y."/>
            <person name="Liu S."/>
            <person name="Lin W."/>
            <person name="Guo K."/>
            <person name="Jin S."/>
            <person name="Xu P."/>
            <person name="Storey K.B."/>
            <person name="Huan P."/>
            <person name="Zhang T."/>
            <person name="Zhou Y."/>
            <person name="Zhang J."/>
            <person name="Lin C."/>
            <person name="Li X."/>
            <person name="Xing L."/>
            <person name="Huo D."/>
            <person name="Sun M."/>
            <person name="Wang L."/>
            <person name="Mercier A."/>
            <person name="Li F."/>
            <person name="Yang H."/>
            <person name="Xiang J."/>
        </authorList>
    </citation>
    <scope>NUCLEOTIDE SEQUENCE [LARGE SCALE GENOMIC DNA]</scope>
    <source>
        <strain evidence="2">Shaxun</strain>
        <tissue evidence="2">Muscle</tissue>
    </source>
</reference>
<dbReference type="AlphaFoldDB" id="A0A2G8K0N6"/>
<evidence type="ECO:0000259" key="1">
    <source>
        <dbReference type="Pfam" id="PF00791"/>
    </source>
</evidence>
<evidence type="ECO:0000313" key="3">
    <source>
        <dbReference type="Proteomes" id="UP000230750"/>
    </source>
</evidence>
<dbReference type="STRING" id="307972.A0A2G8K0N6"/>
<dbReference type="Pfam" id="PF00791">
    <property type="entry name" value="ZU5"/>
    <property type="match status" value="1"/>
</dbReference>
<dbReference type="Gene3D" id="1.10.533.10">
    <property type="entry name" value="Death Domain, Fas"/>
    <property type="match status" value="1"/>
</dbReference>
<comment type="caution">
    <text evidence="2">The sequence shown here is derived from an EMBL/GenBank/DDBJ whole genome shotgun (WGS) entry which is preliminary data.</text>
</comment>
<evidence type="ECO:0000313" key="2">
    <source>
        <dbReference type="EMBL" id="PIK41543.1"/>
    </source>
</evidence>
<accession>A0A2G8K0N6</accession>
<dbReference type="InterPro" id="IPR000906">
    <property type="entry name" value="ZU5_dom"/>
</dbReference>
<proteinExistence type="predicted"/>
<dbReference type="InterPro" id="IPR011029">
    <property type="entry name" value="DEATH-like_dom_sf"/>
</dbReference>
<feature type="non-terminal residue" evidence="2">
    <location>
        <position position="1"/>
    </location>
</feature>
<dbReference type="Gene3D" id="2.60.220.30">
    <property type="match status" value="1"/>
</dbReference>
<gene>
    <name evidence="2" type="ORF">BSL78_21607</name>
</gene>
<organism evidence="2 3">
    <name type="scientific">Stichopus japonicus</name>
    <name type="common">Sea cucumber</name>
    <dbReference type="NCBI Taxonomy" id="307972"/>
    <lineage>
        <taxon>Eukaryota</taxon>
        <taxon>Metazoa</taxon>
        <taxon>Echinodermata</taxon>
        <taxon>Eleutherozoa</taxon>
        <taxon>Echinozoa</taxon>
        <taxon>Holothuroidea</taxon>
        <taxon>Aspidochirotacea</taxon>
        <taxon>Aspidochirotida</taxon>
        <taxon>Stichopodidae</taxon>
        <taxon>Apostichopus</taxon>
    </lineage>
</organism>
<dbReference type="Proteomes" id="UP000230750">
    <property type="component" value="Unassembled WGS sequence"/>
</dbReference>